<dbReference type="Proteomes" id="UP000660339">
    <property type="component" value="Unassembled WGS sequence"/>
</dbReference>
<dbReference type="InterPro" id="IPR009057">
    <property type="entry name" value="Homeodomain-like_sf"/>
</dbReference>
<evidence type="ECO:0000256" key="2">
    <source>
        <dbReference type="ARBA" id="ARBA00023125"/>
    </source>
</evidence>
<reference evidence="7" key="1">
    <citation type="submission" date="2021-01" db="EMBL/GenBank/DDBJ databases">
        <title>Whole genome shotgun sequence of Catellatospora methionotrophica NBRC 14553.</title>
        <authorList>
            <person name="Komaki H."/>
            <person name="Tamura T."/>
        </authorList>
    </citation>
    <scope>NUCLEOTIDE SEQUENCE</scope>
    <source>
        <strain evidence="7">NBRC 14553</strain>
    </source>
</reference>
<comment type="caution">
    <text evidence="7">The sequence shown here is derived from an EMBL/GenBank/DDBJ whole genome shotgun (WGS) entry which is preliminary data.</text>
</comment>
<evidence type="ECO:0000259" key="6">
    <source>
        <dbReference type="PROSITE" id="PS50977"/>
    </source>
</evidence>
<sequence>MHNGREHVSADPADGGGTVVRTHATGENVARPKRQDARRAYLLAATRSAIMARGLAHVRVRDIADAAGMSPGTVTYYFRDVQDLFQDVYDEAVERFYLHRSHAATLHDDPTRRLAAMIDSGLPSGPDDELCCLLYEFSPQARMRHGEAAMRRSLFDRQAELYEHILRDGADRQAFRLAVPAADAARNLVALEDAYGYHIITGTSVNRHDALRLMTGYAAQVVGVELPS</sequence>
<feature type="domain" description="HTH tetR-type" evidence="6">
    <location>
        <begin position="36"/>
        <end position="96"/>
    </location>
</feature>
<keyword evidence="2 4" id="KW-0238">DNA-binding</keyword>
<evidence type="ECO:0000313" key="7">
    <source>
        <dbReference type="EMBL" id="GIG18169.1"/>
    </source>
</evidence>
<evidence type="ECO:0000256" key="3">
    <source>
        <dbReference type="ARBA" id="ARBA00023163"/>
    </source>
</evidence>
<proteinExistence type="predicted"/>
<dbReference type="PANTHER" id="PTHR30055">
    <property type="entry name" value="HTH-TYPE TRANSCRIPTIONAL REGULATOR RUTR"/>
    <property type="match status" value="1"/>
</dbReference>
<dbReference type="SUPFAM" id="SSF48498">
    <property type="entry name" value="Tetracyclin repressor-like, C-terminal domain"/>
    <property type="match status" value="1"/>
</dbReference>
<feature type="region of interest" description="Disordered" evidence="5">
    <location>
        <begin position="1"/>
        <end position="33"/>
    </location>
</feature>
<dbReference type="GO" id="GO:0000976">
    <property type="term" value="F:transcription cis-regulatory region binding"/>
    <property type="evidence" value="ECO:0007669"/>
    <property type="project" value="TreeGrafter"/>
</dbReference>
<dbReference type="PROSITE" id="PS50977">
    <property type="entry name" value="HTH_TETR_2"/>
    <property type="match status" value="1"/>
</dbReference>
<dbReference type="Gene3D" id="1.10.357.10">
    <property type="entry name" value="Tetracycline Repressor, domain 2"/>
    <property type="match status" value="1"/>
</dbReference>
<accession>A0A8J3PIW3</accession>
<dbReference type="InterPro" id="IPR036271">
    <property type="entry name" value="Tet_transcr_reg_TetR-rel_C_sf"/>
</dbReference>
<evidence type="ECO:0000256" key="5">
    <source>
        <dbReference type="SAM" id="MobiDB-lite"/>
    </source>
</evidence>
<keyword evidence="1" id="KW-0805">Transcription regulation</keyword>
<dbReference type="SUPFAM" id="SSF46689">
    <property type="entry name" value="Homeodomain-like"/>
    <property type="match status" value="1"/>
</dbReference>
<dbReference type="InterPro" id="IPR050109">
    <property type="entry name" value="HTH-type_TetR-like_transc_reg"/>
</dbReference>
<dbReference type="InterPro" id="IPR001647">
    <property type="entry name" value="HTH_TetR"/>
</dbReference>
<dbReference type="AlphaFoldDB" id="A0A8J3PIW3"/>
<keyword evidence="3" id="KW-0804">Transcription</keyword>
<evidence type="ECO:0000256" key="1">
    <source>
        <dbReference type="ARBA" id="ARBA00023015"/>
    </source>
</evidence>
<feature type="DNA-binding region" description="H-T-H motif" evidence="4">
    <location>
        <begin position="59"/>
        <end position="78"/>
    </location>
</feature>
<name>A0A8J3PIW3_9ACTN</name>
<gene>
    <name evidence="7" type="ORF">Cme02nite_65010</name>
</gene>
<keyword evidence="8" id="KW-1185">Reference proteome</keyword>
<dbReference type="EMBL" id="BONJ01000037">
    <property type="protein sequence ID" value="GIG18169.1"/>
    <property type="molecule type" value="Genomic_DNA"/>
</dbReference>
<organism evidence="7 8">
    <name type="scientific">Catellatospora methionotrophica</name>
    <dbReference type="NCBI Taxonomy" id="121620"/>
    <lineage>
        <taxon>Bacteria</taxon>
        <taxon>Bacillati</taxon>
        <taxon>Actinomycetota</taxon>
        <taxon>Actinomycetes</taxon>
        <taxon>Micromonosporales</taxon>
        <taxon>Micromonosporaceae</taxon>
        <taxon>Catellatospora</taxon>
    </lineage>
</organism>
<dbReference type="PANTHER" id="PTHR30055:SF234">
    <property type="entry name" value="HTH-TYPE TRANSCRIPTIONAL REGULATOR BETI"/>
    <property type="match status" value="1"/>
</dbReference>
<dbReference type="GO" id="GO:0003700">
    <property type="term" value="F:DNA-binding transcription factor activity"/>
    <property type="evidence" value="ECO:0007669"/>
    <property type="project" value="TreeGrafter"/>
</dbReference>
<evidence type="ECO:0000256" key="4">
    <source>
        <dbReference type="PROSITE-ProRule" id="PRU00335"/>
    </source>
</evidence>
<protein>
    <submittedName>
        <fullName evidence="7">TetR family transcriptional regulator</fullName>
    </submittedName>
</protein>
<dbReference type="Pfam" id="PF00440">
    <property type="entry name" value="TetR_N"/>
    <property type="match status" value="1"/>
</dbReference>
<evidence type="ECO:0000313" key="8">
    <source>
        <dbReference type="Proteomes" id="UP000660339"/>
    </source>
</evidence>